<gene>
    <name evidence="2" type="ORF">BC751_0613</name>
</gene>
<keyword evidence="3" id="KW-1185">Reference proteome</keyword>
<dbReference type="PANTHER" id="PTHR34599:SF2">
    <property type="entry name" value="TRAF-TYPE DOMAIN-CONTAINING PROTEIN"/>
    <property type="match status" value="1"/>
</dbReference>
<dbReference type="AlphaFoldDB" id="A0A4Q7P6F9"/>
<dbReference type="Proteomes" id="UP000292209">
    <property type="component" value="Unassembled WGS sequence"/>
</dbReference>
<protein>
    <submittedName>
        <fullName evidence="2">PAP2 superfamily protein</fullName>
    </submittedName>
</protein>
<accession>A0A4Q7P6F9</accession>
<dbReference type="RefSeq" id="WP_130274251.1">
    <property type="nucleotide sequence ID" value="NZ_SGXG01000001.1"/>
</dbReference>
<dbReference type="InterPro" id="IPR052559">
    <property type="entry name" value="V-haloperoxidase"/>
</dbReference>
<evidence type="ECO:0000259" key="1">
    <source>
        <dbReference type="Pfam" id="PF01569"/>
    </source>
</evidence>
<reference evidence="2 3" key="1">
    <citation type="submission" date="2019-02" db="EMBL/GenBank/DDBJ databases">
        <title>Genomic Encyclopedia of Archaeal and Bacterial Type Strains, Phase II (KMG-II): from individual species to whole genera.</title>
        <authorList>
            <person name="Goeker M."/>
        </authorList>
    </citation>
    <scope>NUCLEOTIDE SEQUENCE [LARGE SCALE GENOMIC DNA]</scope>
    <source>
        <strain evidence="2 3">DSM 21411</strain>
    </source>
</reference>
<feature type="domain" description="Phosphatidic acid phosphatase type 2/haloperoxidase" evidence="1">
    <location>
        <begin position="314"/>
        <end position="437"/>
    </location>
</feature>
<dbReference type="InterPro" id="IPR000326">
    <property type="entry name" value="PAP2/HPO"/>
</dbReference>
<dbReference type="CDD" id="cd03398">
    <property type="entry name" value="PAP2_haloperoxidase"/>
    <property type="match status" value="1"/>
</dbReference>
<organism evidence="2 3">
    <name type="scientific">Cecembia calidifontis</name>
    <dbReference type="NCBI Taxonomy" id="1187080"/>
    <lineage>
        <taxon>Bacteria</taxon>
        <taxon>Pseudomonadati</taxon>
        <taxon>Bacteroidota</taxon>
        <taxon>Cytophagia</taxon>
        <taxon>Cytophagales</taxon>
        <taxon>Cyclobacteriaceae</taxon>
        <taxon>Cecembia</taxon>
    </lineage>
</organism>
<evidence type="ECO:0000313" key="3">
    <source>
        <dbReference type="Proteomes" id="UP000292209"/>
    </source>
</evidence>
<dbReference type="SUPFAM" id="SSF48317">
    <property type="entry name" value="Acid phosphatase/Vanadium-dependent haloperoxidase"/>
    <property type="match status" value="1"/>
</dbReference>
<comment type="caution">
    <text evidence="2">The sequence shown here is derived from an EMBL/GenBank/DDBJ whole genome shotgun (WGS) entry which is preliminary data.</text>
</comment>
<name>A0A4Q7P6F9_9BACT</name>
<evidence type="ECO:0000313" key="2">
    <source>
        <dbReference type="EMBL" id="RZS95098.1"/>
    </source>
</evidence>
<dbReference type="Gene3D" id="1.10.606.20">
    <property type="match status" value="1"/>
</dbReference>
<dbReference type="EMBL" id="SGXG01000001">
    <property type="protein sequence ID" value="RZS95098.1"/>
    <property type="molecule type" value="Genomic_DNA"/>
</dbReference>
<dbReference type="Pfam" id="PF01569">
    <property type="entry name" value="PAP2"/>
    <property type="match status" value="1"/>
</dbReference>
<dbReference type="InterPro" id="IPR036938">
    <property type="entry name" value="PAP2/HPO_sf"/>
</dbReference>
<sequence length="451" mass="50868">MKSNFLKFLRIRDLAIIFLIFSFCIGSCKPKVKEINYTHVEIAKVIDEVTQVMVHDVTNPPLASRFFAYISLAGLEALSPIYKEGDLVLASIKEYKRPVNKNAVENIDFKLAAILSMLYTAKSIQPSGEKLTIYLNDVKKKALIEGVSRKILSSTEAYSITVADHILDYSKTDGYSKISSLPRYEPSNVIGEWYPTPPGYFPAVEPHFNTLRPFFLDSANQFLTEPPVYYEENVESLFFKLAADVYEQSLTDEKMKIAAFWDCNPFALDDNGHLLIGLKKISPGAHWMGIANIACKQANTNFEKSLEINTVLALTLFDSFISCWDEKYRSNRIRPESAIRKLIDPSYRPFLQTPPFPEYPSGHSVISTASAEVLSRYFGNDFIYIDTVEVKYGLESRRFTSFKQAAEEASISRIYGGIHFKDGITSGQALGEKIGLHVINKLGISNNIFNK</sequence>
<dbReference type="OrthoDB" id="7793240at2"/>
<proteinExistence type="predicted"/>
<dbReference type="PANTHER" id="PTHR34599">
    <property type="entry name" value="PEROXIDASE-RELATED"/>
    <property type="match status" value="1"/>
</dbReference>